<dbReference type="InterPro" id="IPR036890">
    <property type="entry name" value="HATPase_C_sf"/>
</dbReference>
<feature type="transmembrane region" description="Helical" evidence="11">
    <location>
        <begin position="134"/>
        <end position="151"/>
    </location>
</feature>
<evidence type="ECO:0000256" key="4">
    <source>
        <dbReference type="ARBA" id="ARBA00022679"/>
    </source>
</evidence>
<comment type="caution">
    <text evidence="13">The sequence shown here is derived from an EMBL/GenBank/DDBJ whole genome shotgun (WGS) entry which is preliminary data.</text>
</comment>
<feature type="transmembrane region" description="Helical" evidence="11">
    <location>
        <begin position="37"/>
        <end position="59"/>
    </location>
</feature>
<dbReference type="GO" id="GO:0000155">
    <property type="term" value="F:phosphorelay sensor kinase activity"/>
    <property type="evidence" value="ECO:0007669"/>
    <property type="project" value="InterPro"/>
</dbReference>
<keyword evidence="7" id="KW-0067">ATP-binding</keyword>
<keyword evidence="14" id="KW-1185">Reference proteome</keyword>
<dbReference type="InterPro" id="IPR005467">
    <property type="entry name" value="His_kinase_dom"/>
</dbReference>
<keyword evidence="5" id="KW-0547">Nucleotide-binding</keyword>
<evidence type="ECO:0000313" key="13">
    <source>
        <dbReference type="EMBL" id="TKC99375.1"/>
    </source>
</evidence>
<keyword evidence="6" id="KW-0418">Kinase</keyword>
<protein>
    <recommendedName>
        <fullName evidence="2">histidine kinase</fullName>
        <ecNumber evidence="2">2.7.13.3</ecNumber>
    </recommendedName>
</protein>
<dbReference type="InterPro" id="IPR036097">
    <property type="entry name" value="HisK_dim/P_sf"/>
</dbReference>
<keyword evidence="3" id="KW-0597">Phosphoprotein</keyword>
<evidence type="ECO:0000256" key="5">
    <source>
        <dbReference type="ARBA" id="ARBA00022741"/>
    </source>
</evidence>
<dbReference type="InterPro" id="IPR004358">
    <property type="entry name" value="Sig_transdc_His_kin-like_C"/>
</dbReference>
<evidence type="ECO:0000256" key="7">
    <source>
        <dbReference type="ARBA" id="ARBA00022840"/>
    </source>
</evidence>
<dbReference type="SUPFAM" id="SSF47384">
    <property type="entry name" value="Homodimeric domain of signal transducing histidine kinase"/>
    <property type="match status" value="1"/>
</dbReference>
<accession>A0A4U1IYR1</accession>
<dbReference type="InterPro" id="IPR003661">
    <property type="entry name" value="HisK_dim/P_dom"/>
</dbReference>
<evidence type="ECO:0000313" key="14">
    <source>
        <dbReference type="Proteomes" id="UP000309215"/>
    </source>
</evidence>
<feature type="region of interest" description="Disordered" evidence="10">
    <location>
        <begin position="517"/>
        <end position="542"/>
    </location>
</feature>
<dbReference type="Gene3D" id="1.10.287.130">
    <property type="match status" value="1"/>
</dbReference>
<dbReference type="CDD" id="cd00075">
    <property type="entry name" value="HATPase"/>
    <property type="match status" value="1"/>
</dbReference>
<dbReference type="Pfam" id="PF02518">
    <property type="entry name" value="HATPase_c"/>
    <property type="match status" value="1"/>
</dbReference>
<feature type="transmembrane region" description="Helical" evidence="11">
    <location>
        <begin position="245"/>
        <end position="264"/>
    </location>
</feature>
<evidence type="ECO:0000256" key="10">
    <source>
        <dbReference type="SAM" id="MobiDB-lite"/>
    </source>
</evidence>
<keyword evidence="11" id="KW-1133">Transmembrane helix</keyword>
<feature type="transmembrane region" description="Helical" evidence="11">
    <location>
        <begin position="71"/>
        <end position="93"/>
    </location>
</feature>
<sequence>MLAAGEGPSRTDDEAASRWPRFAGSGKAPRTVHAHSIAGFLSAWVVAYVAIATFCFLATRRERLRGREADFVLFGVFCLALSVHTAGAAALHLMRDGAVVRMALLASDVGRVLGAALLVHVVAQLSQVRLAPRVLVAIYGAAALLGGASIVEHVRQLDTVAEAPVSLLGLSVVEVATPAHPLAALVSVGSFAAAIFGATVFVRSALRGRADLLPSLWGSIAFVVSTGYDALYGVLGQGKPLTSPYAYAAFVMGVVMSLLSRYVALRQRLEERASELKQRSAEIARAYEELRAAQAELVRKEQLAAVGELSAVIAHEVRNPLAIITTAVATLRREGLGEDDRQTLLGILDEEASRLNRLVGDLLRYARPVRCERQLVAPREIVERALSLSQNQTAVKVTLVEPEPLEKIHADPMLLRQVFENIVTNAMQAMPTGGALTVTLVPHAESGASGVEVRVADTGEGMDTSVRDRALDPFFTTRAAGTGLGLAIVARIVDAHGGRLSIESDVGAGTEVRIFLPQQGEPAPGRRSVPPEISRTSSLPPMPVEVRRAFAGRKA</sequence>
<keyword evidence="4" id="KW-0808">Transferase</keyword>
<dbReference type="EC" id="2.7.13.3" evidence="2"/>
<feature type="transmembrane region" description="Helical" evidence="11">
    <location>
        <begin position="214"/>
        <end position="233"/>
    </location>
</feature>
<dbReference type="OrthoDB" id="9808844at2"/>
<keyword evidence="11" id="KW-0472">Membrane</keyword>
<evidence type="ECO:0000259" key="12">
    <source>
        <dbReference type="PROSITE" id="PS50109"/>
    </source>
</evidence>
<evidence type="ECO:0000256" key="9">
    <source>
        <dbReference type="SAM" id="Coils"/>
    </source>
</evidence>
<proteinExistence type="predicted"/>
<dbReference type="InterPro" id="IPR003594">
    <property type="entry name" value="HATPase_dom"/>
</dbReference>
<reference evidence="13 14" key="1">
    <citation type="submission" date="2019-04" db="EMBL/GenBank/DDBJ databases">
        <authorList>
            <person name="Li Y."/>
            <person name="Wang J."/>
        </authorList>
    </citation>
    <scope>NUCLEOTIDE SEQUENCE [LARGE SCALE GENOMIC DNA]</scope>
    <source>
        <strain evidence="13 14">DSM 14668</strain>
    </source>
</reference>
<dbReference type="EMBL" id="SSMQ01000057">
    <property type="protein sequence ID" value="TKC99375.1"/>
    <property type="molecule type" value="Genomic_DNA"/>
</dbReference>
<evidence type="ECO:0000256" key="8">
    <source>
        <dbReference type="ARBA" id="ARBA00023012"/>
    </source>
</evidence>
<keyword evidence="8" id="KW-0902">Two-component regulatory system</keyword>
<dbReference type="Proteomes" id="UP000309215">
    <property type="component" value="Unassembled WGS sequence"/>
</dbReference>
<evidence type="ECO:0000256" key="11">
    <source>
        <dbReference type="SAM" id="Phobius"/>
    </source>
</evidence>
<gene>
    <name evidence="13" type="ORF">E8A74_38020</name>
</gene>
<dbReference type="SMART" id="SM00387">
    <property type="entry name" value="HATPase_c"/>
    <property type="match status" value="1"/>
</dbReference>
<feature type="transmembrane region" description="Helical" evidence="11">
    <location>
        <begin position="99"/>
        <end position="122"/>
    </location>
</feature>
<evidence type="ECO:0000256" key="2">
    <source>
        <dbReference type="ARBA" id="ARBA00012438"/>
    </source>
</evidence>
<dbReference type="SMART" id="SM00388">
    <property type="entry name" value="HisKA"/>
    <property type="match status" value="1"/>
</dbReference>
<organism evidence="13 14">
    <name type="scientific">Polyangium fumosum</name>
    <dbReference type="NCBI Taxonomy" id="889272"/>
    <lineage>
        <taxon>Bacteria</taxon>
        <taxon>Pseudomonadati</taxon>
        <taxon>Myxococcota</taxon>
        <taxon>Polyangia</taxon>
        <taxon>Polyangiales</taxon>
        <taxon>Polyangiaceae</taxon>
        <taxon>Polyangium</taxon>
    </lineage>
</organism>
<evidence type="ECO:0000256" key="3">
    <source>
        <dbReference type="ARBA" id="ARBA00022553"/>
    </source>
</evidence>
<feature type="coiled-coil region" evidence="9">
    <location>
        <begin position="259"/>
        <end position="303"/>
    </location>
</feature>
<dbReference type="CDD" id="cd00082">
    <property type="entry name" value="HisKA"/>
    <property type="match status" value="1"/>
</dbReference>
<comment type="catalytic activity">
    <reaction evidence="1">
        <text>ATP + protein L-histidine = ADP + protein N-phospho-L-histidine.</text>
        <dbReference type="EC" id="2.7.13.3"/>
    </reaction>
</comment>
<evidence type="ECO:0000256" key="1">
    <source>
        <dbReference type="ARBA" id="ARBA00000085"/>
    </source>
</evidence>
<dbReference type="PANTHER" id="PTHR43065:SF10">
    <property type="entry name" value="PEROXIDE STRESS-ACTIVATED HISTIDINE KINASE MAK3"/>
    <property type="match status" value="1"/>
</dbReference>
<dbReference type="AlphaFoldDB" id="A0A4U1IYR1"/>
<dbReference type="Pfam" id="PF00512">
    <property type="entry name" value="HisKA"/>
    <property type="match status" value="1"/>
</dbReference>
<dbReference type="GO" id="GO:0005524">
    <property type="term" value="F:ATP binding"/>
    <property type="evidence" value="ECO:0007669"/>
    <property type="project" value="UniProtKB-KW"/>
</dbReference>
<dbReference type="Gene3D" id="3.30.565.10">
    <property type="entry name" value="Histidine kinase-like ATPase, C-terminal domain"/>
    <property type="match status" value="1"/>
</dbReference>
<feature type="transmembrane region" description="Helical" evidence="11">
    <location>
        <begin position="182"/>
        <end position="202"/>
    </location>
</feature>
<dbReference type="PROSITE" id="PS50109">
    <property type="entry name" value="HIS_KIN"/>
    <property type="match status" value="1"/>
</dbReference>
<dbReference type="SUPFAM" id="SSF55874">
    <property type="entry name" value="ATPase domain of HSP90 chaperone/DNA topoisomerase II/histidine kinase"/>
    <property type="match status" value="1"/>
</dbReference>
<dbReference type="PRINTS" id="PR00344">
    <property type="entry name" value="BCTRLSENSOR"/>
</dbReference>
<dbReference type="PANTHER" id="PTHR43065">
    <property type="entry name" value="SENSOR HISTIDINE KINASE"/>
    <property type="match status" value="1"/>
</dbReference>
<name>A0A4U1IYR1_9BACT</name>
<keyword evidence="11" id="KW-0812">Transmembrane</keyword>
<keyword evidence="9" id="KW-0175">Coiled coil</keyword>
<feature type="domain" description="Histidine kinase" evidence="12">
    <location>
        <begin position="312"/>
        <end position="520"/>
    </location>
</feature>
<evidence type="ECO:0000256" key="6">
    <source>
        <dbReference type="ARBA" id="ARBA00022777"/>
    </source>
</evidence>